<proteinExistence type="predicted"/>
<keyword evidence="2" id="KW-1185">Reference proteome</keyword>
<reference evidence="1 2" key="1">
    <citation type="submission" date="2014-06" db="EMBL/GenBank/DDBJ databases">
        <authorList>
            <person name="Swart Estienne"/>
        </authorList>
    </citation>
    <scope>NUCLEOTIDE SEQUENCE [LARGE SCALE GENOMIC DNA]</scope>
    <source>
        <strain evidence="1 2">130c</strain>
    </source>
</reference>
<organism evidence="1 2">
    <name type="scientific">Stylonychia lemnae</name>
    <name type="common">Ciliate</name>
    <dbReference type="NCBI Taxonomy" id="5949"/>
    <lineage>
        <taxon>Eukaryota</taxon>
        <taxon>Sar</taxon>
        <taxon>Alveolata</taxon>
        <taxon>Ciliophora</taxon>
        <taxon>Intramacronucleata</taxon>
        <taxon>Spirotrichea</taxon>
        <taxon>Stichotrichia</taxon>
        <taxon>Sporadotrichida</taxon>
        <taxon>Oxytrichidae</taxon>
        <taxon>Stylonychinae</taxon>
        <taxon>Stylonychia</taxon>
    </lineage>
</organism>
<protein>
    <submittedName>
        <fullName evidence="1">Uncharacterized protein</fullName>
    </submittedName>
</protein>
<name>A0A078B0K9_STYLE</name>
<dbReference type="EMBL" id="CCKQ01016192">
    <property type="protein sequence ID" value="CDW88069.1"/>
    <property type="molecule type" value="Genomic_DNA"/>
</dbReference>
<gene>
    <name evidence="1" type="primary">Contig4527.g4833</name>
    <name evidence="1" type="ORF">STYLEM_17184</name>
</gene>
<dbReference type="AlphaFoldDB" id="A0A078B0K9"/>
<dbReference type="Proteomes" id="UP000039865">
    <property type="component" value="Unassembled WGS sequence"/>
</dbReference>
<dbReference type="InParanoid" id="A0A078B0K9"/>
<evidence type="ECO:0000313" key="1">
    <source>
        <dbReference type="EMBL" id="CDW88069.1"/>
    </source>
</evidence>
<evidence type="ECO:0000313" key="2">
    <source>
        <dbReference type="Proteomes" id="UP000039865"/>
    </source>
</evidence>
<accession>A0A078B0K9</accession>
<sequence length="435" mass="50201">MDSYKTQILVQKPNTSQLHHDSMVKRQELDQQFNQVFKVKEPTYRMLDRKKVNEFFQVCFEDKKQSPRTMKNISNNNFTSRKSIQQNFDKATFKQALKERSSSLQELIGTRNKNKQANMFKMKNMNQIDEKIIDTLSNDVLVKNIKQISQRLSTYKKARGLINQLNEVDHYNIENFSSFRKMSSPKIISYIQSKTNLPQLLTNNSTTLNQNSLTLNAGTGTTGHSYLQTSMGYLSHRSFYPSEEFQRSVDNRQPIAQKVNGYVNFGQFVSREKTSYLAQVGTELEQQANRKKEKKDVMKIRNFMQNYQNEQASLTAYQSPGSYTSRQQIQNMAASTAVPNAANIPILSSGQALSQQVKIEQLSNQLRDKIFDVKRTKRNSGLNKKKSSKAQIQGDQYEFDIQSEQINLKDQVVDQSLGLSRQLTHLKSKCFKINI</sequence>